<feature type="region of interest" description="Disordered" evidence="1">
    <location>
        <begin position="84"/>
        <end position="108"/>
    </location>
</feature>
<keyword evidence="3" id="KW-0540">Nuclease</keyword>
<feature type="domain" description="HNH nuclease" evidence="2">
    <location>
        <begin position="113"/>
        <end position="164"/>
    </location>
</feature>
<dbReference type="AlphaFoldDB" id="A0A1H3Q9Y8"/>
<dbReference type="GO" id="GO:0003676">
    <property type="term" value="F:nucleic acid binding"/>
    <property type="evidence" value="ECO:0007669"/>
    <property type="project" value="InterPro"/>
</dbReference>
<sequence length="202" mass="22175">TPDARTHAQRRCDALTDLILGRRDRPRITPTVLITAPATTIAGISDDPGTLHGYGPIDPDTTRAIAATAPTFLHALLHPETGTPTTITRHRHHPVASPTPASGHDRYTPSPILRTALTMLDETCRFPGCGRRANRCELDHTKPWADGGTTTPDNLAHLCSRHHHLKHQSGWKVTQDRHGRRHLTWTSPRGATYTTTPDPPPP</sequence>
<dbReference type="InterPro" id="IPR003615">
    <property type="entry name" value="HNH_nuc"/>
</dbReference>
<dbReference type="Gene3D" id="1.10.30.50">
    <property type="match status" value="1"/>
</dbReference>
<feature type="non-terminal residue" evidence="3">
    <location>
        <position position="1"/>
    </location>
</feature>
<dbReference type="Proteomes" id="UP000198891">
    <property type="component" value="Unassembled WGS sequence"/>
</dbReference>
<name>A0A1H3Q9Y8_9MICO</name>
<proteinExistence type="predicted"/>
<evidence type="ECO:0000313" key="4">
    <source>
        <dbReference type="Proteomes" id="UP000198891"/>
    </source>
</evidence>
<dbReference type="Pfam" id="PF01844">
    <property type="entry name" value="HNH"/>
    <property type="match status" value="1"/>
</dbReference>
<dbReference type="GO" id="GO:0008270">
    <property type="term" value="F:zinc ion binding"/>
    <property type="evidence" value="ECO:0007669"/>
    <property type="project" value="InterPro"/>
</dbReference>
<dbReference type="CDD" id="cd00085">
    <property type="entry name" value="HNHc"/>
    <property type="match status" value="1"/>
</dbReference>
<accession>A0A1H3Q9Y8</accession>
<reference evidence="3 4" key="1">
    <citation type="submission" date="2016-10" db="EMBL/GenBank/DDBJ databases">
        <authorList>
            <person name="de Groot N.N."/>
        </authorList>
    </citation>
    <scope>NUCLEOTIDE SEQUENCE [LARGE SCALE GENOMIC DNA]</scope>
    <source>
        <strain evidence="3 4">CGMCC 4.3491</strain>
    </source>
</reference>
<dbReference type="GO" id="GO:0004519">
    <property type="term" value="F:endonuclease activity"/>
    <property type="evidence" value="ECO:0007669"/>
    <property type="project" value="UniProtKB-KW"/>
</dbReference>
<dbReference type="InterPro" id="IPR002711">
    <property type="entry name" value="HNH"/>
</dbReference>
<dbReference type="SMART" id="SM00507">
    <property type="entry name" value="HNHc"/>
    <property type="match status" value="1"/>
</dbReference>
<evidence type="ECO:0000256" key="1">
    <source>
        <dbReference type="SAM" id="MobiDB-lite"/>
    </source>
</evidence>
<evidence type="ECO:0000313" key="3">
    <source>
        <dbReference type="EMBL" id="SDZ09971.1"/>
    </source>
</evidence>
<protein>
    <submittedName>
        <fullName evidence="3">HNH endonuclease</fullName>
    </submittedName>
</protein>
<evidence type="ECO:0000259" key="2">
    <source>
        <dbReference type="SMART" id="SM00507"/>
    </source>
</evidence>
<keyword evidence="3" id="KW-0255">Endonuclease</keyword>
<keyword evidence="3" id="KW-0378">Hydrolase</keyword>
<keyword evidence="4" id="KW-1185">Reference proteome</keyword>
<gene>
    <name evidence="3" type="ORF">SAMN05216554_2391</name>
</gene>
<dbReference type="EMBL" id="FNPZ01000002">
    <property type="protein sequence ID" value="SDZ09971.1"/>
    <property type="molecule type" value="Genomic_DNA"/>
</dbReference>
<dbReference type="RefSeq" id="WP_175494226.1">
    <property type="nucleotide sequence ID" value="NZ_FNPZ01000002.1"/>
</dbReference>
<organism evidence="3 4">
    <name type="scientific">Herbiconiux ginsengi</name>
    <dbReference type="NCBI Taxonomy" id="381665"/>
    <lineage>
        <taxon>Bacteria</taxon>
        <taxon>Bacillati</taxon>
        <taxon>Actinomycetota</taxon>
        <taxon>Actinomycetes</taxon>
        <taxon>Micrococcales</taxon>
        <taxon>Microbacteriaceae</taxon>
        <taxon>Herbiconiux</taxon>
    </lineage>
</organism>